<reference evidence="1 2" key="1">
    <citation type="submission" date="2016-10" db="EMBL/GenBank/DDBJ databases">
        <title>Evaluation of Human, Veterinary and Environmental Mycobacterium chelonae Isolates by Core Genome Phylogenomic Analysis, Targeted Gene Comparison, and Anti-microbial Susceptibility Patterns: A Tale of Mistaken Identities.</title>
        <authorList>
            <person name="Fogelson S.B."/>
            <person name="Camus A.C."/>
            <person name="Lorenz W."/>
            <person name="Vasireddy R."/>
            <person name="Vasireddy S."/>
            <person name="Smith T."/>
            <person name="Brown-Elliott B.A."/>
            <person name="Wallace R.J.Jr."/>
            <person name="Hasan N.A."/>
            <person name="Reischl U."/>
            <person name="Sanchez S."/>
        </authorList>
    </citation>
    <scope>NUCLEOTIDE SEQUENCE [LARGE SCALE GENOMIC DNA]</scope>
    <source>
        <strain evidence="1 2">15518</strain>
    </source>
</reference>
<sequence length="143" mass="15873">NRGAVDLIFYRCHVGDVVLRPVADGQWSVVTWLWQDFRHDLGVIVDGFPYADGRYQHALLDRYPGPGRVGYLAWQPHPNTCENAPVAFALVSGLDADRSALDAFFVVPAARRHGLGLRLATEILVRHPGAWKIGFQENNLIAG</sequence>
<name>A0A1S1LM97_MYCCH</name>
<dbReference type="Proteomes" id="UP000179441">
    <property type="component" value="Unassembled WGS sequence"/>
</dbReference>
<proteinExistence type="predicted"/>
<feature type="non-terminal residue" evidence="1">
    <location>
        <position position="1"/>
    </location>
</feature>
<evidence type="ECO:0000313" key="2">
    <source>
        <dbReference type="Proteomes" id="UP000179441"/>
    </source>
</evidence>
<comment type="caution">
    <text evidence="1">The sequence shown here is derived from an EMBL/GenBank/DDBJ whole genome shotgun (WGS) entry which is preliminary data.</text>
</comment>
<protein>
    <recommendedName>
        <fullName evidence="3">GNAT family N-acetyltransferase</fullName>
    </recommendedName>
</protein>
<keyword evidence="2" id="KW-1185">Reference proteome</keyword>
<evidence type="ECO:0000313" key="1">
    <source>
        <dbReference type="EMBL" id="OHU54328.1"/>
    </source>
</evidence>
<dbReference type="SUPFAM" id="SSF55729">
    <property type="entry name" value="Acyl-CoA N-acyltransferases (Nat)"/>
    <property type="match status" value="1"/>
</dbReference>
<dbReference type="AlphaFoldDB" id="A0A1S1LM97"/>
<evidence type="ECO:0008006" key="3">
    <source>
        <dbReference type="Google" id="ProtNLM"/>
    </source>
</evidence>
<organism evidence="1 2">
    <name type="scientific">Mycobacteroides chelonae</name>
    <name type="common">Mycobacterium chelonae</name>
    <dbReference type="NCBI Taxonomy" id="1774"/>
    <lineage>
        <taxon>Bacteria</taxon>
        <taxon>Bacillati</taxon>
        <taxon>Actinomycetota</taxon>
        <taxon>Actinomycetes</taxon>
        <taxon>Mycobacteriales</taxon>
        <taxon>Mycobacteriaceae</taxon>
        <taxon>Mycobacteroides</taxon>
    </lineage>
</organism>
<gene>
    <name evidence="1" type="ORF">BKG84_30120</name>
</gene>
<dbReference type="EMBL" id="MLIS01000663">
    <property type="protein sequence ID" value="OHU54328.1"/>
    <property type="molecule type" value="Genomic_DNA"/>
</dbReference>
<dbReference type="Gene3D" id="3.40.630.30">
    <property type="match status" value="1"/>
</dbReference>
<accession>A0A1S1LM97</accession>
<feature type="non-terminal residue" evidence="1">
    <location>
        <position position="143"/>
    </location>
</feature>
<dbReference type="InterPro" id="IPR016181">
    <property type="entry name" value="Acyl_CoA_acyltransferase"/>
</dbReference>